<evidence type="ECO:0000256" key="9">
    <source>
        <dbReference type="ARBA" id="ARBA00067056"/>
    </source>
</evidence>
<dbReference type="InterPro" id="IPR005486">
    <property type="entry name" value="Glucokinase_regulatory_CS"/>
</dbReference>
<evidence type="ECO:0000256" key="13">
    <source>
        <dbReference type="HAMAP-Rule" id="MF_00068"/>
    </source>
</evidence>
<comment type="pathway">
    <text evidence="7">Cell wall biogenesis.</text>
</comment>
<dbReference type="PANTHER" id="PTHR10088:SF4">
    <property type="entry name" value="GLUCOKINASE REGULATORY PROTEIN"/>
    <property type="match status" value="1"/>
</dbReference>
<reference evidence="15 16" key="2">
    <citation type="journal article" date="2016" name="Environ. Microbiol. Rep.">
        <title>Metagenomic evidence for the presence of phototrophic Gemmatimonadetes bacteria in diverse environments.</title>
        <authorList>
            <person name="Zeng Y."/>
            <person name="Baumbach J."/>
            <person name="Barbosa E.G."/>
            <person name="Azevedo V."/>
            <person name="Zhang C."/>
            <person name="Koblizek M."/>
        </authorList>
    </citation>
    <scope>NUCLEOTIDE SEQUENCE [LARGE SCALE GENOMIC DNA]</scope>
    <source>
        <strain evidence="15 16">AP64</strain>
    </source>
</reference>
<feature type="active site" description="Proton donor" evidence="13">
    <location>
        <position position="86"/>
    </location>
</feature>
<dbReference type="Pfam" id="PF22645">
    <property type="entry name" value="GKRP_SIS_N"/>
    <property type="match status" value="1"/>
</dbReference>
<dbReference type="NCBIfam" id="NF009222">
    <property type="entry name" value="PRK12570.1"/>
    <property type="match status" value="1"/>
</dbReference>
<evidence type="ECO:0000256" key="1">
    <source>
        <dbReference type="ARBA" id="ARBA00011738"/>
    </source>
</evidence>
<dbReference type="InterPro" id="IPR046348">
    <property type="entry name" value="SIS_dom_sf"/>
</dbReference>
<dbReference type="KEGG" id="gph:GEMMAAP_05440"/>
<dbReference type="GO" id="GO:0097367">
    <property type="term" value="F:carbohydrate derivative binding"/>
    <property type="evidence" value="ECO:0007669"/>
    <property type="project" value="InterPro"/>
</dbReference>
<evidence type="ECO:0000256" key="10">
    <source>
        <dbReference type="ARBA" id="ARBA00070061"/>
    </source>
</evidence>
<evidence type="ECO:0000256" key="7">
    <source>
        <dbReference type="ARBA" id="ARBA00060672"/>
    </source>
</evidence>
<evidence type="ECO:0000256" key="8">
    <source>
        <dbReference type="ARBA" id="ARBA00061234"/>
    </source>
</evidence>
<reference evidence="15 16" key="1">
    <citation type="journal article" date="2014" name="Proc. Natl. Acad. Sci. U.S.A.">
        <title>Functional type 2 photosynthetic reaction centers found in the rare bacterial phylum Gemmatimonadetes.</title>
        <authorList>
            <person name="Zeng Y."/>
            <person name="Feng F."/>
            <person name="Medova H."/>
            <person name="Dean J."/>
            <person name="Koblizek M."/>
        </authorList>
    </citation>
    <scope>NUCLEOTIDE SEQUENCE [LARGE SCALE GENOMIC DNA]</scope>
    <source>
        <strain evidence="15 16">AP64</strain>
    </source>
</reference>
<dbReference type="AlphaFoldDB" id="A0A143BIJ7"/>
<gene>
    <name evidence="13 15" type="primary">murQ</name>
    <name evidence="15" type="ORF">GEMMAAP_05440</name>
</gene>
<feature type="active site" evidence="13">
    <location>
        <position position="117"/>
    </location>
</feature>
<feature type="domain" description="SIS" evidence="14">
    <location>
        <begin position="58"/>
        <end position="222"/>
    </location>
</feature>
<comment type="similarity">
    <text evidence="8 13">Belongs to the GCKR-like family. MurNAc-6-P etherase subfamily.</text>
</comment>
<dbReference type="UniPathway" id="UPA00342"/>
<accession>A0A143BIJ7</accession>
<dbReference type="InterPro" id="IPR040190">
    <property type="entry name" value="MURQ/GCKR"/>
</dbReference>
<dbReference type="SUPFAM" id="SSF53697">
    <property type="entry name" value="SIS domain"/>
    <property type="match status" value="1"/>
</dbReference>
<name>A0A143BIJ7_9BACT</name>
<evidence type="ECO:0000256" key="12">
    <source>
        <dbReference type="ARBA" id="ARBA00084049"/>
    </source>
</evidence>
<keyword evidence="2 13" id="KW-0456">Lyase</keyword>
<comment type="function">
    <text evidence="13">Specifically catalyzes the cleavage of the D-lactyl ether substituent of MurNAc 6-phosphate, producing GlcNAc 6-phosphate and D-lactate.</text>
</comment>
<keyword evidence="16" id="KW-1185">Reference proteome</keyword>
<dbReference type="FunFam" id="3.40.50.10490:FF:000014">
    <property type="entry name" value="N-acetylmuramic acid 6-phosphate etherase"/>
    <property type="match status" value="1"/>
</dbReference>
<organism evidence="15 16">
    <name type="scientific">Gemmatimonas phototrophica</name>
    <dbReference type="NCBI Taxonomy" id="1379270"/>
    <lineage>
        <taxon>Bacteria</taxon>
        <taxon>Pseudomonadati</taxon>
        <taxon>Gemmatimonadota</taxon>
        <taxon>Gemmatimonadia</taxon>
        <taxon>Gemmatimonadales</taxon>
        <taxon>Gemmatimonadaceae</taxon>
        <taxon>Gemmatimonas</taxon>
    </lineage>
</organism>
<dbReference type="GO" id="GO:0097173">
    <property type="term" value="P:N-acetylmuramic acid catabolic process"/>
    <property type="evidence" value="ECO:0007669"/>
    <property type="project" value="UniProtKB-UniPathway"/>
</dbReference>
<dbReference type="GO" id="GO:0016835">
    <property type="term" value="F:carbon-oxygen lyase activity"/>
    <property type="evidence" value="ECO:0007669"/>
    <property type="project" value="UniProtKB-UniRule"/>
</dbReference>
<evidence type="ECO:0000256" key="6">
    <source>
        <dbReference type="ARBA" id="ARBA00060595"/>
    </source>
</evidence>
<dbReference type="RefSeq" id="WP_026849903.1">
    <property type="nucleotide sequence ID" value="NZ_CP011454.1"/>
</dbReference>
<evidence type="ECO:0000259" key="14">
    <source>
        <dbReference type="PROSITE" id="PS51464"/>
    </source>
</evidence>
<dbReference type="EMBL" id="CP011454">
    <property type="protein sequence ID" value="AMW04435.1"/>
    <property type="molecule type" value="Genomic_DNA"/>
</dbReference>
<dbReference type="FunFam" id="1.10.8.1080:FF:000001">
    <property type="entry name" value="N-acetylmuramic acid 6-phosphate etherase"/>
    <property type="match status" value="1"/>
</dbReference>
<evidence type="ECO:0000313" key="16">
    <source>
        <dbReference type="Proteomes" id="UP000076404"/>
    </source>
</evidence>
<dbReference type="Proteomes" id="UP000076404">
    <property type="component" value="Chromosome"/>
</dbReference>
<evidence type="ECO:0000256" key="11">
    <source>
        <dbReference type="ARBA" id="ARBA00077905"/>
    </source>
</evidence>
<dbReference type="eggNOG" id="COG2103">
    <property type="taxonomic scope" value="Bacteria"/>
</dbReference>
<comment type="pathway">
    <text evidence="5 13">Amino-sugar metabolism; N-acetylmuramate degradation.</text>
</comment>
<protein>
    <recommendedName>
        <fullName evidence="10 13">N-acetylmuramic acid 6-phosphate etherase</fullName>
        <shortName evidence="13">MurNAc-6-P etherase</shortName>
        <ecNumber evidence="9 13">4.2.1.126</ecNumber>
    </recommendedName>
    <alternativeName>
        <fullName evidence="12 13">N-acetylmuramic acid 6-phosphate hydrolase</fullName>
    </alternativeName>
    <alternativeName>
        <fullName evidence="11 13">N-acetylmuramic acid 6-phosphate lyase</fullName>
    </alternativeName>
</protein>
<dbReference type="STRING" id="1379270.GEMMAAP_05440"/>
<dbReference type="PROSITE" id="PS01272">
    <property type="entry name" value="GCKR"/>
    <property type="match status" value="1"/>
</dbReference>
<comment type="catalytic activity">
    <reaction evidence="4 13">
        <text>N-acetyl-D-muramate 6-phosphate + H2O = N-acetyl-D-glucosamine 6-phosphate + (R)-lactate</text>
        <dbReference type="Rhea" id="RHEA:26410"/>
        <dbReference type="ChEBI" id="CHEBI:15377"/>
        <dbReference type="ChEBI" id="CHEBI:16004"/>
        <dbReference type="ChEBI" id="CHEBI:57513"/>
        <dbReference type="ChEBI" id="CHEBI:58722"/>
        <dbReference type="EC" id="4.2.1.126"/>
    </reaction>
</comment>
<evidence type="ECO:0000256" key="3">
    <source>
        <dbReference type="ARBA" id="ARBA00023277"/>
    </source>
</evidence>
<dbReference type="CDD" id="cd05007">
    <property type="entry name" value="SIS_Etherase"/>
    <property type="match status" value="1"/>
</dbReference>
<evidence type="ECO:0000256" key="4">
    <source>
        <dbReference type="ARBA" id="ARBA00051747"/>
    </source>
</evidence>
<evidence type="ECO:0000256" key="2">
    <source>
        <dbReference type="ARBA" id="ARBA00023239"/>
    </source>
</evidence>
<dbReference type="EC" id="4.2.1.126" evidence="9 13"/>
<evidence type="ECO:0000256" key="5">
    <source>
        <dbReference type="ARBA" id="ARBA00060532"/>
    </source>
</evidence>
<dbReference type="NCBIfam" id="NF003915">
    <property type="entry name" value="PRK05441.1"/>
    <property type="match status" value="1"/>
</dbReference>
<comment type="miscellaneous">
    <text evidence="13">A lyase-type mechanism (elimination/hydration) is suggested for the cleavage of the lactyl ether bond of MurNAc 6-phosphate, with the formation of an alpha,beta-unsaturated aldehyde intermediate with (E)-stereochemistry, followed by the syn addition of water to give product.</text>
</comment>
<dbReference type="InterPro" id="IPR001347">
    <property type="entry name" value="SIS_dom"/>
</dbReference>
<evidence type="ECO:0000313" key="15">
    <source>
        <dbReference type="EMBL" id="AMW04435.1"/>
    </source>
</evidence>
<dbReference type="PANTHER" id="PTHR10088">
    <property type="entry name" value="GLUCOKINASE REGULATORY PROTEIN"/>
    <property type="match status" value="1"/>
</dbReference>
<keyword evidence="3 13" id="KW-0119">Carbohydrate metabolism</keyword>
<dbReference type="GO" id="GO:0016803">
    <property type="term" value="F:ether hydrolase activity"/>
    <property type="evidence" value="ECO:0007669"/>
    <property type="project" value="TreeGrafter"/>
</dbReference>
<dbReference type="NCBIfam" id="TIGR00274">
    <property type="entry name" value="N-acetylmuramic acid 6-phosphate etherase"/>
    <property type="match status" value="1"/>
</dbReference>
<dbReference type="PROSITE" id="PS51464">
    <property type="entry name" value="SIS"/>
    <property type="match status" value="1"/>
</dbReference>
<dbReference type="Gene3D" id="3.40.50.10490">
    <property type="entry name" value="Glucose-6-phosphate isomerase like protein, domain 1"/>
    <property type="match status" value="1"/>
</dbReference>
<comment type="subunit">
    <text evidence="1 13">Homodimer.</text>
</comment>
<dbReference type="HAMAP" id="MF_00068">
    <property type="entry name" value="MurQ"/>
    <property type="match status" value="1"/>
</dbReference>
<dbReference type="GO" id="GO:0009254">
    <property type="term" value="P:peptidoglycan turnover"/>
    <property type="evidence" value="ECO:0007669"/>
    <property type="project" value="TreeGrafter"/>
</dbReference>
<dbReference type="Gene3D" id="1.10.8.1080">
    <property type="match status" value="1"/>
</dbReference>
<dbReference type="InterPro" id="IPR005488">
    <property type="entry name" value="Etherase_MurQ"/>
</dbReference>
<dbReference type="GO" id="GO:0046348">
    <property type="term" value="P:amino sugar catabolic process"/>
    <property type="evidence" value="ECO:0007669"/>
    <property type="project" value="InterPro"/>
</dbReference>
<proteinExistence type="inferred from homology"/>
<sequence>MSAPTLDPRVTERRNPRTADIDLASPLAIVDLMTGEDRGVVDAVVSQREPIARAISAIETAFRSGRRLLYVGAGTSGRLGVLDASECPPTFGTNPTMVVGIIAGGDHALRNPIEGAEDSPVEGAAQMDVHHVQAGDVVVGIAASGTTPFVRGALLRARELGATTALLACSEPPPAMRDAADILMLPIAGPEVLTGSTRLKAGTATKLVLNMLTTGAMIRIGKSYGNLMVDLRATNVKLQDRAERIVCEVTGLPRDDAHTLLQQADGRVKRALVMHALQVDAATADARLADVGGVIRKLLPQAPPTVPVTATGA</sequence>
<comment type="pathway">
    <text evidence="6">Amino-sugar metabolism; 1,6-anhydro-N-acetylmuramate degradation.</text>
</comment>